<feature type="domain" description="Enoyl reductase (ER)" evidence="3">
    <location>
        <begin position="10"/>
        <end position="320"/>
    </location>
</feature>
<dbReference type="GO" id="GO:0005829">
    <property type="term" value="C:cytosol"/>
    <property type="evidence" value="ECO:0007669"/>
    <property type="project" value="TreeGrafter"/>
</dbReference>
<dbReference type="PANTHER" id="PTHR48106:SF13">
    <property type="entry name" value="QUINONE OXIDOREDUCTASE-RELATED"/>
    <property type="match status" value="1"/>
</dbReference>
<dbReference type="InterPro" id="IPR020843">
    <property type="entry name" value="ER"/>
</dbReference>
<evidence type="ECO:0000256" key="1">
    <source>
        <dbReference type="ARBA" id="ARBA00022857"/>
    </source>
</evidence>
<dbReference type="Pfam" id="PF00107">
    <property type="entry name" value="ADH_zinc_N"/>
    <property type="match status" value="1"/>
</dbReference>
<dbReference type="GO" id="GO:0008270">
    <property type="term" value="F:zinc ion binding"/>
    <property type="evidence" value="ECO:0007669"/>
    <property type="project" value="InterPro"/>
</dbReference>
<dbReference type="GO" id="GO:0070402">
    <property type="term" value="F:NADPH binding"/>
    <property type="evidence" value="ECO:0007669"/>
    <property type="project" value="TreeGrafter"/>
</dbReference>
<evidence type="ECO:0000313" key="4">
    <source>
        <dbReference type="EMBL" id="GII31497.1"/>
    </source>
</evidence>
<dbReference type="InterPro" id="IPR036291">
    <property type="entry name" value="NAD(P)-bd_dom_sf"/>
</dbReference>
<proteinExistence type="predicted"/>
<dbReference type="InterPro" id="IPR013149">
    <property type="entry name" value="ADH-like_C"/>
</dbReference>
<sequence length="322" mass="33378">MRAIQVREFGGPEVLTLEEVPDPVAGPGQVVVGLTVADVIYLDTLLRSGWGQEFFPRQLPYVPGGGGTGKVLSLGEGVDPGWIGRRVATRASTGYAERIAADVDGLVEVPAGLGSNEAAAMLHDGVTALSFARAAGIEKGEWVLVTAAAGGAGSLLVQLARDAGARVVAAARGERKLALAREFGAEVTVDYSEDGWAHRVREAAGGRGVDLAFDGAGAELGEVAFTAVAEGGRFVTYGTSNGGFVQIDPKAAEQRRVRVNNPLMAGPPAQDTVRELLTEALALAAEGRIRPFIGATHPLDRAADAHLSLAERNTVGKSLLLI</sequence>
<keyword evidence="2" id="KW-0560">Oxidoreductase</keyword>
<gene>
    <name evidence="4" type="primary">qor_4</name>
    <name evidence="4" type="ORF">Pmi06nite_49390</name>
</gene>
<accession>A0A8J3TUD8</accession>
<evidence type="ECO:0000313" key="5">
    <source>
        <dbReference type="Proteomes" id="UP000650628"/>
    </source>
</evidence>
<dbReference type="InterPro" id="IPR013154">
    <property type="entry name" value="ADH-like_N"/>
</dbReference>
<dbReference type="InterPro" id="IPR011032">
    <property type="entry name" value="GroES-like_sf"/>
</dbReference>
<dbReference type="GO" id="GO:0003960">
    <property type="term" value="F:quinone reductase (NADPH) activity"/>
    <property type="evidence" value="ECO:0007669"/>
    <property type="project" value="TreeGrafter"/>
</dbReference>
<dbReference type="InterPro" id="IPR002364">
    <property type="entry name" value="Quin_OxRdtase/zeta-crystal_CS"/>
</dbReference>
<dbReference type="AlphaFoldDB" id="A0A8J3TUD8"/>
<evidence type="ECO:0000256" key="2">
    <source>
        <dbReference type="ARBA" id="ARBA00023002"/>
    </source>
</evidence>
<name>A0A8J3TUD8_9ACTN</name>
<protein>
    <submittedName>
        <fullName evidence="4">NADPH:quinone reductase</fullName>
    </submittedName>
</protein>
<dbReference type="PANTHER" id="PTHR48106">
    <property type="entry name" value="QUINONE OXIDOREDUCTASE PIG3-RELATED"/>
    <property type="match status" value="1"/>
</dbReference>
<dbReference type="PROSITE" id="PS01162">
    <property type="entry name" value="QOR_ZETA_CRYSTAL"/>
    <property type="match status" value="1"/>
</dbReference>
<dbReference type="Pfam" id="PF08240">
    <property type="entry name" value="ADH_N"/>
    <property type="match status" value="1"/>
</dbReference>
<dbReference type="GO" id="GO:0035925">
    <property type="term" value="F:mRNA 3'-UTR AU-rich region binding"/>
    <property type="evidence" value="ECO:0007669"/>
    <property type="project" value="TreeGrafter"/>
</dbReference>
<reference evidence="4 5" key="1">
    <citation type="submission" date="2021-01" db="EMBL/GenBank/DDBJ databases">
        <title>Whole genome shotgun sequence of Planotetraspora mira NBRC 15435.</title>
        <authorList>
            <person name="Komaki H."/>
            <person name="Tamura T."/>
        </authorList>
    </citation>
    <scope>NUCLEOTIDE SEQUENCE [LARGE SCALE GENOMIC DNA]</scope>
    <source>
        <strain evidence="4 5">NBRC 15435</strain>
    </source>
</reference>
<comment type="caution">
    <text evidence="4">The sequence shown here is derived from an EMBL/GenBank/DDBJ whole genome shotgun (WGS) entry which is preliminary data.</text>
</comment>
<dbReference type="Gene3D" id="3.90.180.10">
    <property type="entry name" value="Medium-chain alcohol dehydrogenases, catalytic domain"/>
    <property type="match status" value="1"/>
</dbReference>
<dbReference type="SUPFAM" id="SSF50129">
    <property type="entry name" value="GroES-like"/>
    <property type="match status" value="1"/>
</dbReference>
<dbReference type="Proteomes" id="UP000650628">
    <property type="component" value="Unassembled WGS sequence"/>
</dbReference>
<evidence type="ECO:0000259" key="3">
    <source>
        <dbReference type="SMART" id="SM00829"/>
    </source>
</evidence>
<organism evidence="4 5">
    <name type="scientific">Planotetraspora mira</name>
    <dbReference type="NCBI Taxonomy" id="58121"/>
    <lineage>
        <taxon>Bacteria</taxon>
        <taxon>Bacillati</taxon>
        <taxon>Actinomycetota</taxon>
        <taxon>Actinomycetes</taxon>
        <taxon>Streptosporangiales</taxon>
        <taxon>Streptosporangiaceae</taxon>
        <taxon>Planotetraspora</taxon>
    </lineage>
</organism>
<dbReference type="RefSeq" id="WP_203955424.1">
    <property type="nucleotide sequence ID" value="NZ_BOOO01000027.1"/>
</dbReference>
<dbReference type="SUPFAM" id="SSF51735">
    <property type="entry name" value="NAD(P)-binding Rossmann-fold domains"/>
    <property type="match status" value="1"/>
</dbReference>
<dbReference type="EMBL" id="BOOO01000027">
    <property type="protein sequence ID" value="GII31497.1"/>
    <property type="molecule type" value="Genomic_DNA"/>
</dbReference>
<keyword evidence="1" id="KW-0521">NADP</keyword>
<dbReference type="Gene3D" id="3.40.50.720">
    <property type="entry name" value="NAD(P)-binding Rossmann-like Domain"/>
    <property type="match status" value="1"/>
</dbReference>
<keyword evidence="5" id="KW-1185">Reference proteome</keyword>
<dbReference type="SMART" id="SM00829">
    <property type="entry name" value="PKS_ER"/>
    <property type="match status" value="1"/>
</dbReference>